<protein>
    <recommendedName>
        <fullName evidence="3">DUF951 domain-containing protein</fullName>
    </recommendedName>
</protein>
<dbReference type="RefSeq" id="WP_013755578.1">
    <property type="nucleotide sequence ID" value="NC_015499.1"/>
</dbReference>
<accession>M1E5V5</accession>
<dbReference type="AlphaFoldDB" id="M1E5V5"/>
<evidence type="ECO:0000313" key="2">
    <source>
        <dbReference type="Proteomes" id="UP000011765"/>
    </source>
</evidence>
<proteinExistence type="predicted"/>
<evidence type="ECO:0008006" key="3">
    <source>
        <dbReference type="Google" id="ProtNLM"/>
    </source>
</evidence>
<dbReference type="PANTHER" id="PTHR38455">
    <property type="entry name" value="HYPOTHETICAL CYTOSOLIC PROTEIN"/>
    <property type="match status" value="1"/>
</dbReference>
<dbReference type="HOGENOM" id="CLU_180138_1_1_9"/>
<dbReference type="PANTHER" id="PTHR38455:SF1">
    <property type="entry name" value="DUF951 DOMAIN-CONTAINING PROTEIN"/>
    <property type="match status" value="1"/>
</dbReference>
<dbReference type="eggNOG" id="COG4481">
    <property type="taxonomic scope" value="Bacteria"/>
</dbReference>
<reference evidence="1 2" key="1">
    <citation type="submission" date="2011-04" db="EMBL/GenBank/DDBJ databases">
        <title>The complete genome of Thermodesulfobium narugense DSM 14796.</title>
        <authorList>
            <consortium name="US DOE Joint Genome Institute (JGI-PGF)"/>
            <person name="Lucas S."/>
            <person name="Han J."/>
            <person name="Lapidus A."/>
            <person name="Bruce D."/>
            <person name="Goodwin L."/>
            <person name="Pitluck S."/>
            <person name="Peters L."/>
            <person name="Kyrpides N."/>
            <person name="Mavromatis K."/>
            <person name="Pagani I."/>
            <person name="Ivanova N."/>
            <person name="Ovchinnikova G."/>
            <person name="Zhang X."/>
            <person name="Saunders L."/>
            <person name="Detter J.C."/>
            <person name="Tapia R."/>
            <person name="Han C."/>
            <person name="Land M."/>
            <person name="Hauser L."/>
            <person name="Markowitz V."/>
            <person name="Cheng J.-F."/>
            <person name="Hugenholtz P."/>
            <person name="Woyke T."/>
            <person name="Wu D."/>
            <person name="Spring S."/>
            <person name="Schroeder M."/>
            <person name="Brambilla E."/>
            <person name="Klenk H.-P."/>
            <person name="Eisen J.A."/>
        </authorList>
    </citation>
    <scope>NUCLEOTIDE SEQUENCE [LARGE SCALE GENOMIC DNA]</scope>
    <source>
        <strain evidence="1 2">DSM 14796</strain>
    </source>
</reference>
<dbReference type="KEGG" id="tnr:Thena_0199"/>
<keyword evidence="2" id="KW-1185">Reference proteome</keyword>
<dbReference type="Pfam" id="PF06107">
    <property type="entry name" value="DUF951"/>
    <property type="match status" value="1"/>
</dbReference>
<sequence length="61" mass="6968">MLSDKDGLSEGMILKSRVPHVCGSNLWTIIYLGSDIVLRCNNCSTVVMVPRKKLFRKFRKI</sequence>
<dbReference type="STRING" id="747365.Thena_0199"/>
<organism evidence="1 2">
    <name type="scientific">Thermodesulfobium narugense DSM 14796</name>
    <dbReference type="NCBI Taxonomy" id="747365"/>
    <lineage>
        <taxon>Bacteria</taxon>
        <taxon>Pseudomonadati</taxon>
        <taxon>Thermodesulfobiota</taxon>
        <taxon>Thermodesulfobiia</taxon>
        <taxon>Thermodesulfobiales</taxon>
        <taxon>Thermodesulfobiaceae</taxon>
        <taxon>Thermodesulfobium</taxon>
    </lineage>
</organism>
<dbReference type="Proteomes" id="UP000011765">
    <property type="component" value="Chromosome"/>
</dbReference>
<dbReference type="OrthoDB" id="9802710at2"/>
<name>M1E5V5_9BACT</name>
<gene>
    <name evidence="1" type="ORF">Thena_0199</name>
</gene>
<dbReference type="InterPro" id="IPR009296">
    <property type="entry name" value="DUF951"/>
</dbReference>
<dbReference type="EMBL" id="CP002690">
    <property type="protein sequence ID" value="AEE13848.1"/>
    <property type="molecule type" value="Genomic_DNA"/>
</dbReference>
<evidence type="ECO:0000313" key="1">
    <source>
        <dbReference type="EMBL" id="AEE13848.1"/>
    </source>
</evidence>